<dbReference type="Gene3D" id="3.40.50.720">
    <property type="entry name" value="NAD(P)-binding Rossmann-like Domain"/>
    <property type="match status" value="1"/>
</dbReference>
<evidence type="ECO:0000313" key="2">
    <source>
        <dbReference type="Proteomes" id="UP000662857"/>
    </source>
</evidence>
<proteinExistence type="predicted"/>
<protein>
    <submittedName>
        <fullName evidence="1">NmrA family transcriptional regulator</fullName>
    </submittedName>
</protein>
<dbReference type="RefSeq" id="WP_239679034.1">
    <property type="nucleotide sequence ID" value="NZ_CP070499.1"/>
</dbReference>
<reference evidence="1" key="1">
    <citation type="submission" date="2021-02" db="EMBL/GenBank/DDBJ databases">
        <title>Natrosporangium hydrolyticum gen. nov., sp. nov, a haloalkaliphilic actinobacterium from a soda solonchak soil.</title>
        <authorList>
            <person name="Sorokin D.Y."/>
            <person name="Khijniak T.V."/>
            <person name="Zakharycheva A.P."/>
            <person name="Boueva O.V."/>
            <person name="Ariskina E.V."/>
            <person name="Hahnke R.L."/>
            <person name="Bunk B."/>
            <person name="Sproer C."/>
            <person name="Schumann P."/>
            <person name="Evtushenko L.I."/>
            <person name="Kublanov I.V."/>
        </authorList>
    </citation>
    <scope>NUCLEOTIDE SEQUENCE</scope>
    <source>
        <strain evidence="1">DSM 106523</strain>
    </source>
</reference>
<evidence type="ECO:0000313" key="1">
    <source>
        <dbReference type="EMBL" id="QSB16798.1"/>
    </source>
</evidence>
<accession>A0A895YS04</accession>
<name>A0A895YS04_9ACTN</name>
<dbReference type="InterPro" id="IPR036291">
    <property type="entry name" value="NAD(P)-bd_dom_sf"/>
</dbReference>
<sequence>MTGTHGSTQTKPILVTASSGKTGSRVAQRLVDKGMPVRLGSRNASPRFDWEDQNTWRPALADVSAAYICFVPDLGFPGAADAVGAFSKIAVDSGVERLVLLSGRGEPEARAGEEAVQASGGQVTVVRASWFNQNFSENFLLESVLGSEIALPAGNAAEPFVDADDIADVAVAALTEDGHGGQEYEVTGPRLLTFHDVASELTAVTGREIRYTPLTTDQYADILRANDLPLDFLELFTKILDGRNAQLTDGVQRALGRPPRDFRDYAQATAATGVWG</sequence>
<dbReference type="PANTHER" id="PTHR43162:SF1">
    <property type="entry name" value="PRESTALK A DIFFERENTIATION PROTEIN A"/>
    <property type="match status" value="1"/>
</dbReference>
<dbReference type="SUPFAM" id="SSF51735">
    <property type="entry name" value="NAD(P)-binding Rossmann-fold domains"/>
    <property type="match status" value="1"/>
</dbReference>
<organism evidence="1 2">
    <name type="scientific">Natronosporangium hydrolyticum</name>
    <dbReference type="NCBI Taxonomy" id="2811111"/>
    <lineage>
        <taxon>Bacteria</taxon>
        <taxon>Bacillati</taxon>
        <taxon>Actinomycetota</taxon>
        <taxon>Actinomycetes</taxon>
        <taxon>Micromonosporales</taxon>
        <taxon>Micromonosporaceae</taxon>
        <taxon>Natronosporangium</taxon>
    </lineage>
</organism>
<dbReference type="AlphaFoldDB" id="A0A895YS04"/>
<keyword evidence="2" id="KW-1185">Reference proteome</keyword>
<dbReference type="InterPro" id="IPR051604">
    <property type="entry name" value="Ergot_Alk_Oxidoreductase"/>
</dbReference>
<gene>
    <name evidence="1" type="ORF">JQS43_11230</name>
</gene>
<dbReference type="EMBL" id="CP070499">
    <property type="protein sequence ID" value="QSB16798.1"/>
    <property type="molecule type" value="Genomic_DNA"/>
</dbReference>
<dbReference type="KEGG" id="nhy:JQS43_11230"/>
<dbReference type="PANTHER" id="PTHR43162">
    <property type="match status" value="1"/>
</dbReference>
<dbReference type="Gene3D" id="3.90.25.10">
    <property type="entry name" value="UDP-galactose 4-epimerase, domain 1"/>
    <property type="match status" value="1"/>
</dbReference>
<dbReference type="Proteomes" id="UP000662857">
    <property type="component" value="Chromosome"/>
</dbReference>